<name>A0ACB6QQ49_9PLEO</name>
<dbReference type="EMBL" id="MU003517">
    <property type="protein sequence ID" value="KAF2468291.1"/>
    <property type="molecule type" value="Genomic_DNA"/>
</dbReference>
<sequence>MAEPSKLLHAPRDVIKLMLEELNQSDREGFKKFRLVSKTCRRESEFLFFRTVALHDKTPSAKDASFAVMRRLADNQDSIVHLVWDLRVGPIGDEQWFYFEIHPALQDMIGNCTNIQSFTWLTHHGTGAGYGHYSAGRDPLTLFHKTQPSARLDVVYRDRQYTPIDRALLSSPQLHTLDINAYYDSSDSFGRSELQILKKCLVEGNSVKVLRLGFDGVWLPRKYSEHDPRVRFQDWEGVTTGKLNFHWQRGDRFPALEELKIQYPHYQFTPDHCNMWARVMDWSKLRKLDLNRGSPRHLFAALKDQLPNLKYLKFGIWGPNPGNSTWDLQPLDTGLPILSAFIVSITALNELRFKSFAYEDFMAALSIILEHQGAHLKRLDISCRAYGMNAWKVEQYMEVLGKAPDLEYMKAKIKDGHLEGTWEDGGRALDPWDKFLSAVKNDKVVPEQKLSKKGEKKATGDPSSPYKGVRDARPLAFRR</sequence>
<reference evidence="1" key="1">
    <citation type="journal article" date="2020" name="Stud. Mycol.">
        <title>101 Dothideomycetes genomes: a test case for predicting lifestyles and emergence of pathogens.</title>
        <authorList>
            <person name="Haridas S."/>
            <person name="Albert R."/>
            <person name="Binder M."/>
            <person name="Bloem J."/>
            <person name="Labutti K."/>
            <person name="Salamov A."/>
            <person name="Andreopoulos B."/>
            <person name="Baker S."/>
            <person name="Barry K."/>
            <person name="Bills G."/>
            <person name="Bluhm B."/>
            <person name="Cannon C."/>
            <person name="Castanera R."/>
            <person name="Culley D."/>
            <person name="Daum C."/>
            <person name="Ezra D."/>
            <person name="Gonzalez J."/>
            <person name="Henrissat B."/>
            <person name="Kuo A."/>
            <person name="Liang C."/>
            <person name="Lipzen A."/>
            <person name="Lutzoni F."/>
            <person name="Magnuson J."/>
            <person name="Mondo S."/>
            <person name="Nolan M."/>
            <person name="Ohm R."/>
            <person name="Pangilinan J."/>
            <person name="Park H.-J."/>
            <person name="Ramirez L."/>
            <person name="Alfaro M."/>
            <person name="Sun H."/>
            <person name="Tritt A."/>
            <person name="Yoshinaga Y."/>
            <person name="Zwiers L.-H."/>
            <person name="Turgeon B."/>
            <person name="Goodwin S."/>
            <person name="Spatafora J."/>
            <person name="Crous P."/>
            <person name="Grigoriev I."/>
        </authorList>
    </citation>
    <scope>NUCLEOTIDE SEQUENCE</scope>
    <source>
        <strain evidence="1">ATCC 200398</strain>
    </source>
</reference>
<keyword evidence="2" id="KW-1185">Reference proteome</keyword>
<comment type="caution">
    <text evidence="1">The sequence shown here is derived from an EMBL/GenBank/DDBJ whole genome shotgun (WGS) entry which is preliminary data.</text>
</comment>
<evidence type="ECO:0000313" key="1">
    <source>
        <dbReference type="EMBL" id="KAF2468291.1"/>
    </source>
</evidence>
<protein>
    <submittedName>
        <fullName evidence="1">Uncharacterized protein</fullName>
    </submittedName>
</protein>
<gene>
    <name evidence="1" type="ORF">BDR25DRAFT_316403</name>
</gene>
<dbReference type="Proteomes" id="UP000799755">
    <property type="component" value="Unassembled WGS sequence"/>
</dbReference>
<evidence type="ECO:0000313" key="2">
    <source>
        <dbReference type="Proteomes" id="UP000799755"/>
    </source>
</evidence>
<proteinExistence type="predicted"/>
<organism evidence="1 2">
    <name type="scientific">Lindgomyces ingoldianus</name>
    <dbReference type="NCBI Taxonomy" id="673940"/>
    <lineage>
        <taxon>Eukaryota</taxon>
        <taxon>Fungi</taxon>
        <taxon>Dikarya</taxon>
        <taxon>Ascomycota</taxon>
        <taxon>Pezizomycotina</taxon>
        <taxon>Dothideomycetes</taxon>
        <taxon>Pleosporomycetidae</taxon>
        <taxon>Pleosporales</taxon>
        <taxon>Lindgomycetaceae</taxon>
        <taxon>Lindgomyces</taxon>
    </lineage>
</organism>
<accession>A0ACB6QQ49</accession>